<dbReference type="RefSeq" id="WP_143915530.1">
    <property type="nucleotide sequence ID" value="NZ_CANMIK010000006.1"/>
</dbReference>
<comment type="caution">
    <text evidence="1">The sequence shown here is derived from an EMBL/GenBank/DDBJ whole genome shotgun (WGS) entry which is preliminary data.</text>
</comment>
<dbReference type="Proteomes" id="UP000318833">
    <property type="component" value="Unassembled WGS sequence"/>
</dbReference>
<gene>
    <name evidence="1" type="ORF">FOF46_03975</name>
</gene>
<dbReference type="InterPro" id="IPR011009">
    <property type="entry name" value="Kinase-like_dom_sf"/>
</dbReference>
<dbReference type="AlphaFoldDB" id="A0A554VQG1"/>
<proteinExistence type="predicted"/>
<accession>A0A554VQG1</accession>
<organism evidence="1 2">
    <name type="scientific">Aquimarina algiphila</name>
    <dbReference type="NCBI Taxonomy" id="2047982"/>
    <lineage>
        <taxon>Bacteria</taxon>
        <taxon>Pseudomonadati</taxon>
        <taxon>Bacteroidota</taxon>
        <taxon>Flavobacteriia</taxon>
        <taxon>Flavobacteriales</taxon>
        <taxon>Flavobacteriaceae</taxon>
        <taxon>Aquimarina</taxon>
    </lineage>
</organism>
<sequence length="261" mass="31289">MRNKFVIHSEYIGIQDKVKETIKNFETYNDILGDAERNVIKIVEIGGEKYTIKSFKVPNLINQIVYRFFRKSKAERSYNYANNLLALEIKTPFPLAYDLYTTPFLFKKSYYVSELLECNLTYRELVRQPDYPDHENILRAFTQFTYDLHEKGVLFLDHSPGNTLIVKTDTGYDFYLVDLNRMEFKDLDMDTRIRNFSRLTPKKEMVAIMANEYAKLTGVDESMIYQKMWGLTEAFQQKFYKKRALKRKIFFWKKKYREESK</sequence>
<name>A0A554VQG1_9FLAO</name>
<evidence type="ECO:0000313" key="1">
    <source>
        <dbReference type="EMBL" id="TSE10749.1"/>
    </source>
</evidence>
<dbReference type="EMBL" id="VLNR01000005">
    <property type="protein sequence ID" value="TSE10749.1"/>
    <property type="molecule type" value="Genomic_DNA"/>
</dbReference>
<reference evidence="1 2" key="1">
    <citation type="submission" date="2019-07" db="EMBL/GenBank/DDBJ databases">
        <title>The draft genome sequence of Aquimarina algiphila M91.</title>
        <authorList>
            <person name="Meng X."/>
        </authorList>
    </citation>
    <scope>NUCLEOTIDE SEQUENCE [LARGE SCALE GENOMIC DNA]</scope>
    <source>
        <strain evidence="1 2">M91</strain>
    </source>
</reference>
<dbReference type="OrthoDB" id="9773772at2"/>
<protein>
    <submittedName>
        <fullName evidence="1">Kdo domain containing protein</fullName>
    </submittedName>
</protein>
<evidence type="ECO:0000313" key="2">
    <source>
        <dbReference type="Proteomes" id="UP000318833"/>
    </source>
</evidence>
<dbReference type="SUPFAM" id="SSF56112">
    <property type="entry name" value="Protein kinase-like (PK-like)"/>
    <property type="match status" value="1"/>
</dbReference>
<keyword evidence="2" id="KW-1185">Reference proteome</keyword>